<evidence type="ECO:0000313" key="4">
    <source>
        <dbReference type="Proteomes" id="UP000198319"/>
    </source>
</evidence>
<reference evidence="1" key="2">
    <citation type="submission" date="2016-09" db="EMBL/GenBank/DDBJ databases">
        <authorList>
            <person name="Capua I."/>
            <person name="De Benedictis P."/>
            <person name="Joannis T."/>
            <person name="Lombin L.H."/>
            <person name="Cattoli G."/>
        </authorList>
    </citation>
    <scope>NUCLEOTIDE SEQUENCE [LARGE SCALE GENOMIC DNA]</scope>
    <source>
        <strain evidence="1">MSU</strain>
    </source>
</reference>
<dbReference type="OrthoDB" id="6703119at2"/>
<reference evidence="2 4" key="3">
    <citation type="submission" date="2016-11" db="EMBL/GenBank/DDBJ databases">
        <title>Whole genomes of Flavobacteriaceae.</title>
        <authorList>
            <person name="Stine C."/>
            <person name="Li C."/>
            <person name="Tadesse D."/>
        </authorList>
    </citation>
    <scope>NUCLEOTIDE SEQUENCE [LARGE SCALE GENOMIC DNA]</scope>
    <source>
        <strain evidence="2 4">ATCC BAA-2541</strain>
    </source>
</reference>
<dbReference type="EMBL" id="MUHG01000005">
    <property type="protein sequence ID" value="OXB21085.1"/>
    <property type="molecule type" value="Genomic_DNA"/>
</dbReference>
<accession>A0A1S1J7Y5</accession>
<gene>
    <name evidence="2" type="ORF">B0A71_05710</name>
    <name evidence="1" type="ORF">BHE19_04530</name>
</gene>
<dbReference type="EMBL" id="MIKE01000011">
    <property type="protein sequence ID" value="OHT46777.1"/>
    <property type="molecule type" value="Genomic_DNA"/>
</dbReference>
<sequence>MDNEKLKILRNEISIPLNQAIRLLKKNNDDIELCEREFHNDNVKTISIKTECDYDVAKENYELCNYDVVKTVERINQKPIIITTGKATDSKIGFVLWPENGKGEFYKTVKRNDAFIPTEDFDLFLKEFQSVFPLRNPWNDIIEDEFDKTGHNFFDHKTIRLIVEKIKLIENENEKENAFLLETINWLNDKLVYAEYIVVYGNL</sequence>
<name>A0A1S1J7Y5_9FLAO</name>
<dbReference type="RefSeq" id="WP_070906430.1">
    <property type="nucleotide sequence ID" value="NZ_MIKE01000011.1"/>
</dbReference>
<evidence type="ECO:0000313" key="2">
    <source>
        <dbReference type="EMBL" id="OXB21085.1"/>
    </source>
</evidence>
<organism evidence="1 3">
    <name type="scientific">Flavobacterium tructae</name>
    <dbReference type="NCBI Taxonomy" id="1114873"/>
    <lineage>
        <taxon>Bacteria</taxon>
        <taxon>Pseudomonadati</taxon>
        <taxon>Bacteroidota</taxon>
        <taxon>Flavobacteriia</taxon>
        <taxon>Flavobacteriales</taxon>
        <taxon>Flavobacteriaceae</taxon>
        <taxon>Flavobacterium</taxon>
    </lineage>
</organism>
<dbReference type="AlphaFoldDB" id="A0A1S1J7Y5"/>
<evidence type="ECO:0000313" key="3">
    <source>
        <dbReference type="Proteomes" id="UP000180252"/>
    </source>
</evidence>
<protein>
    <submittedName>
        <fullName evidence="1">Uncharacterized protein</fullName>
    </submittedName>
</protein>
<dbReference type="Proteomes" id="UP000198319">
    <property type="component" value="Unassembled WGS sequence"/>
</dbReference>
<dbReference type="STRING" id="1278819.BHE19_04530"/>
<evidence type="ECO:0000313" key="1">
    <source>
        <dbReference type="EMBL" id="OHT46777.1"/>
    </source>
</evidence>
<reference evidence="3" key="1">
    <citation type="submission" date="2016-09" db="EMBL/GenBank/DDBJ databases">
        <authorList>
            <person name="Chen S."/>
            <person name="Walker E."/>
        </authorList>
    </citation>
    <scope>NUCLEOTIDE SEQUENCE [LARGE SCALE GENOMIC DNA]</scope>
    <source>
        <strain evidence="3">MSU</strain>
    </source>
</reference>
<comment type="caution">
    <text evidence="1">The sequence shown here is derived from an EMBL/GenBank/DDBJ whole genome shotgun (WGS) entry which is preliminary data.</text>
</comment>
<keyword evidence="4" id="KW-1185">Reference proteome</keyword>
<proteinExistence type="predicted"/>
<dbReference type="Proteomes" id="UP000180252">
    <property type="component" value="Unassembled WGS sequence"/>
</dbReference>